<dbReference type="InterPro" id="IPR056572">
    <property type="entry name" value="Zn_ribbon_PaaD"/>
</dbReference>
<feature type="domain" description="PaaD zinc beta ribbon" evidence="2">
    <location>
        <begin position="108"/>
        <end position="158"/>
    </location>
</feature>
<dbReference type="InterPro" id="IPR052339">
    <property type="entry name" value="Fe-S_Maturation_MIP18"/>
</dbReference>
<accession>A0A7K3WT14</accession>
<dbReference type="Pfam" id="PF01883">
    <property type="entry name" value="FeS_assembly_P"/>
    <property type="match status" value="1"/>
</dbReference>
<keyword evidence="4" id="KW-1185">Reference proteome</keyword>
<name>A0A7K3WT14_9FLAO</name>
<dbReference type="SUPFAM" id="SSF117916">
    <property type="entry name" value="Fe-S cluster assembly (FSCA) domain-like"/>
    <property type="match status" value="1"/>
</dbReference>
<dbReference type="InterPro" id="IPR002744">
    <property type="entry name" value="MIP18-like"/>
</dbReference>
<dbReference type="InterPro" id="IPR011883">
    <property type="entry name" value="PaaD-like"/>
</dbReference>
<dbReference type="AlphaFoldDB" id="A0A7K3WT14"/>
<dbReference type="Pfam" id="PF23451">
    <property type="entry name" value="Zn_ribbon_PaaD"/>
    <property type="match status" value="1"/>
</dbReference>
<dbReference type="PANTHER" id="PTHR42831:SF3">
    <property type="entry name" value="1,2-PHENYLACETYL-COA EPOXIDASE, SUBUNIT D-RELATED"/>
    <property type="match status" value="1"/>
</dbReference>
<gene>
    <name evidence="3" type="primary">paaJ</name>
    <name evidence="3" type="ORF">G3O08_15125</name>
</gene>
<sequence length="160" mass="17880">MDEKKIYEILESVKDPEIPVLSIADLGILRNVEISEEGKLIVTITPTYSGCPAMDTIEKDILKALNSEGYDAEIKTSISPAWTTDWLTKKGRKNLEEYGIAPPAESTTDKSFLTGSHKELRCPQCKSTDTEMISHFGSTACKALYKCKDCLEPFDYFKCI</sequence>
<protein>
    <submittedName>
        <fullName evidence="3">Phenylacetate-CoA oxygenase subunit PaaJ</fullName>
    </submittedName>
</protein>
<organism evidence="3 4">
    <name type="scientific">Cryomorpha ignava</name>
    <dbReference type="NCBI Taxonomy" id="101383"/>
    <lineage>
        <taxon>Bacteria</taxon>
        <taxon>Pseudomonadati</taxon>
        <taxon>Bacteroidota</taxon>
        <taxon>Flavobacteriia</taxon>
        <taxon>Flavobacteriales</taxon>
        <taxon>Cryomorphaceae</taxon>
        <taxon>Cryomorpha</taxon>
    </lineage>
</organism>
<dbReference type="NCBIfam" id="TIGR02159">
    <property type="entry name" value="PA_CoA_Oxy4"/>
    <property type="match status" value="1"/>
</dbReference>
<comment type="caution">
    <text evidence="3">The sequence shown here is derived from an EMBL/GenBank/DDBJ whole genome shotgun (WGS) entry which is preliminary data.</text>
</comment>
<evidence type="ECO:0000259" key="2">
    <source>
        <dbReference type="Pfam" id="PF23451"/>
    </source>
</evidence>
<dbReference type="RefSeq" id="WP_163286228.1">
    <property type="nucleotide sequence ID" value="NZ_JAAGVY010000034.1"/>
</dbReference>
<evidence type="ECO:0000313" key="4">
    <source>
        <dbReference type="Proteomes" id="UP000486602"/>
    </source>
</evidence>
<feature type="domain" description="MIP18 family-like" evidence="1">
    <location>
        <begin position="4"/>
        <end position="66"/>
    </location>
</feature>
<proteinExistence type="predicted"/>
<reference evidence="3 4" key="1">
    <citation type="submission" date="2020-02" db="EMBL/GenBank/DDBJ databases">
        <title>Out from the shadows clarifying the taxonomy of the family Cryomorphaceae and related taxa by utilizing the GTDB taxonomic framework.</title>
        <authorList>
            <person name="Bowman J.P."/>
        </authorList>
    </citation>
    <scope>NUCLEOTIDE SEQUENCE [LARGE SCALE GENOMIC DNA]</scope>
    <source>
        <strain evidence="3 4">QSSC 1-22</strain>
    </source>
</reference>
<dbReference type="InterPro" id="IPR034904">
    <property type="entry name" value="FSCA_dom_sf"/>
</dbReference>
<evidence type="ECO:0000259" key="1">
    <source>
        <dbReference type="Pfam" id="PF01883"/>
    </source>
</evidence>
<dbReference type="Proteomes" id="UP000486602">
    <property type="component" value="Unassembled WGS sequence"/>
</dbReference>
<evidence type="ECO:0000313" key="3">
    <source>
        <dbReference type="EMBL" id="NEN24833.1"/>
    </source>
</evidence>
<dbReference type="Gene3D" id="3.30.300.130">
    <property type="entry name" value="Fe-S cluster assembly (FSCA)"/>
    <property type="match status" value="1"/>
</dbReference>
<dbReference type="PANTHER" id="PTHR42831">
    <property type="entry name" value="FE-S PROTEIN MATURATION AUXILIARY FACTOR YITW"/>
    <property type="match status" value="1"/>
</dbReference>
<dbReference type="EMBL" id="JAAGVY010000034">
    <property type="protein sequence ID" value="NEN24833.1"/>
    <property type="molecule type" value="Genomic_DNA"/>
</dbReference>